<dbReference type="SUPFAM" id="SSF55811">
    <property type="entry name" value="Nudix"/>
    <property type="match status" value="1"/>
</dbReference>
<dbReference type="Pfam" id="PF00293">
    <property type="entry name" value="NUDIX"/>
    <property type="match status" value="1"/>
</dbReference>
<proteinExistence type="predicted"/>
<protein>
    <submittedName>
        <fullName evidence="2">8-oxo-dGTP diphosphatase</fullName>
    </submittedName>
</protein>
<dbReference type="SUPFAM" id="SSF46785">
    <property type="entry name" value="Winged helix' DNA-binding domain"/>
    <property type="match status" value="1"/>
</dbReference>
<dbReference type="PANTHER" id="PTHR43736">
    <property type="entry name" value="ADP-RIBOSE PYROPHOSPHATASE"/>
    <property type="match status" value="1"/>
</dbReference>
<dbReference type="STRING" id="1122142.SAMN02910414_01335"/>
<organism evidence="2 3">
    <name type="scientific">Lachnobacterium bovis DSM 14045</name>
    <dbReference type="NCBI Taxonomy" id="1122142"/>
    <lineage>
        <taxon>Bacteria</taxon>
        <taxon>Bacillati</taxon>
        <taxon>Bacillota</taxon>
        <taxon>Clostridia</taxon>
        <taxon>Lachnospirales</taxon>
        <taxon>Lachnospiraceae</taxon>
        <taxon>Lachnobacterium</taxon>
    </lineage>
</organism>
<dbReference type="EMBL" id="FNPG01000014">
    <property type="protein sequence ID" value="SDY34473.1"/>
    <property type="molecule type" value="Genomic_DNA"/>
</dbReference>
<feature type="domain" description="Nudix hydrolase" evidence="1">
    <location>
        <begin position="21"/>
        <end position="193"/>
    </location>
</feature>
<dbReference type="InterPro" id="IPR036388">
    <property type="entry name" value="WH-like_DNA-bd_sf"/>
</dbReference>
<evidence type="ECO:0000313" key="3">
    <source>
        <dbReference type="Proteomes" id="UP000183918"/>
    </source>
</evidence>
<dbReference type="Gene3D" id="3.90.79.10">
    <property type="entry name" value="Nucleoside Triphosphate Pyrophosphohydrolase"/>
    <property type="match status" value="1"/>
</dbReference>
<dbReference type="InterPro" id="IPR036390">
    <property type="entry name" value="WH_DNA-bd_sf"/>
</dbReference>
<dbReference type="Pfam" id="PF21906">
    <property type="entry name" value="WHD_NrtR"/>
    <property type="match status" value="1"/>
</dbReference>
<name>A0A1H3J399_9FIRM</name>
<gene>
    <name evidence="2" type="ORF">SAMN02910414_01335</name>
</gene>
<reference evidence="2 3" key="1">
    <citation type="submission" date="2016-10" db="EMBL/GenBank/DDBJ databases">
        <authorList>
            <person name="de Groot N.N."/>
        </authorList>
    </citation>
    <scope>NUCLEOTIDE SEQUENCE [LARGE SCALE GENOMIC DNA]</scope>
    <source>
        <strain evidence="2 3">DSM 14045</strain>
    </source>
</reference>
<dbReference type="CDD" id="cd18873">
    <property type="entry name" value="NUDIX_NadM_like"/>
    <property type="match status" value="1"/>
</dbReference>
<dbReference type="OrthoDB" id="9786141at2"/>
<evidence type="ECO:0000313" key="2">
    <source>
        <dbReference type="EMBL" id="SDY34473.1"/>
    </source>
</evidence>
<keyword evidence="3" id="KW-1185">Reference proteome</keyword>
<dbReference type="AlphaFoldDB" id="A0A1H3J399"/>
<dbReference type="PANTHER" id="PTHR43736:SF4">
    <property type="entry name" value="SLR1690 PROTEIN"/>
    <property type="match status" value="1"/>
</dbReference>
<accession>A0A1H3J399</accession>
<dbReference type="Proteomes" id="UP000183918">
    <property type="component" value="Unassembled WGS sequence"/>
</dbReference>
<dbReference type="InterPro" id="IPR000086">
    <property type="entry name" value="NUDIX_hydrolase_dom"/>
</dbReference>
<dbReference type="PROSITE" id="PS51462">
    <property type="entry name" value="NUDIX"/>
    <property type="match status" value="1"/>
</dbReference>
<evidence type="ECO:0000259" key="1">
    <source>
        <dbReference type="PROSITE" id="PS51462"/>
    </source>
</evidence>
<dbReference type="InterPro" id="IPR015797">
    <property type="entry name" value="NUDIX_hydrolase-like_dom_sf"/>
</dbReference>
<dbReference type="InterPro" id="IPR054105">
    <property type="entry name" value="WHD_NrtR"/>
</dbReference>
<dbReference type="RefSeq" id="WP_074717312.1">
    <property type="nucleotide sequence ID" value="NZ_FNPG01000014.1"/>
</dbReference>
<sequence length="277" mass="32803">MSKQQTEKEFLKAYNPNKYERPSVTADILVFTTIKDELYLLMIQRKSHPYKDCWAIPGGFVSMDETAKEAAIRELYEETSVKDVCLEQLYTFSKVDRDPRMRVISIAYIVMVPFEKLQFKSGDDAKNARLFLVKAQANNEFELVLKKKDKINAKCTTDFQKELDEKEEDFVLREKDLAFDHYEIIKMAIKRMRGKIKYSNIAFSFLNDLDDFTLTELRYIYDAINSQKADIGNFRRFIKREYEQKGFIVQNNSKRIERGRPATTYNWARERSLIFDE</sequence>
<dbReference type="Gene3D" id="1.10.10.10">
    <property type="entry name" value="Winged helix-like DNA-binding domain superfamily/Winged helix DNA-binding domain"/>
    <property type="match status" value="1"/>
</dbReference>